<accession>A0A347VS89</accession>
<evidence type="ECO:0000256" key="3">
    <source>
        <dbReference type="SAM" id="MobiDB-lite"/>
    </source>
</evidence>
<dbReference type="RefSeq" id="WP_034569561.1">
    <property type="nucleotide sequence ID" value="NZ_JRMP02000011.1"/>
</dbReference>
<dbReference type="SUPFAM" id="SSF52518">
    <property type="entry name" value="Thiamin diphosphate-binding fold (THDP-binding)"/>
    <property type="match status" value="2"/>
</dbReference>
<dbReference type="Proteomes" id="UP000029714">
    <property type="component" value="Unassembled WGS sequence"/>
</dbReference>
<gene>
    <name evidence="5" type="ORF">DCO61_03300</name>
    <name evidence="6" type="ORF">LS64_007570</name>
</gene>
<dbReference type="GO" id="GO:0030976">
    <property type="term" value="F:thiamine pyrophosphate binding"/>
    <property type="evidence" value="ECO:0007669"/>
    <property type="project" value="InterPro"/>
</dbReference>
<evidence type="ECO:0000259" key="4">
    <source>
        <dbReference type="Pfam" id="PF02775"/>
    </source>
</evidence>
<dbReference type="InterPro" id="IPR011766">
    <property type="entry name" value="TPP_enzyme_TPP-bd"/>
</dbReference>
<dbReference type="EMBL" id="QBIU01000001">
    <property type="protein sequence ID" value="MWV69071.1"/>
    <property type="molecule type" value="Genomic_DNA"/>
</dbReference>
<evidence type="ECO:0000313" key="7">
    <source>
        <dbReference type="Proteomes" id="UP000029714"/>
    </source>
</evidence>
<organism evidence="6 7">
    <name type="scientific">Helicobacter saguini</name>
    <dbReference type="NCBI Taxonomy" id="1548018"/>
    <lineage>
        <taxon>Bacteria</taxon>
        <taxon>Pseudomonadati</taxon>
        <taxon>Campylobacterota</taxon>
        <taxon>Epsilonproteobacteria</taxon>
        <taxon>Campylobacterales</taxon>
        <taxon>Helicobacteraceae</taxon>
        <taxon>Helicobacter</taxon>
    </lineage>
</organism>
<keyword evidence="1" id="KW-0210">Decarboxylase</keyword>
<dbReference type="STRING" id="1548018.LS64_01235"/>
<dbReference type="OrthoDB" id="9785953at2"/>
<dbReference type="Proteomes" id="UP000477070">
    <property type="component" value="Unassembled WGS sequence"/>
</dbReference>
<feature type="region of interest" description="Disordered" evidence="3">
    <location>
        <begin position="428"/>
        <end position="453"/>
    </location>
</feature>
<feature type="compositionally biased region" description="Polar residues" evidence="3">
    <location>
        <begin position="89"/>
        <end position="114"/>
    </location>
</feature>
<dbReference type="GO" id="GO:0016831">
    <property type="term" value="F:carboxy-lyase activity"/>
    <property type="evidence" value="ECO:0007669"/>
    <property type="project" value="UniProtKB-KW"/>
</dbReference>
<dbReference type="CDD" id="cd07035">
    <property type="entry name" value="TPP_PYR_POX_like"/>
    <property type="match status" value="1"/>
</dbReference>
<dbReference type="PANTHER" id="PTHR42818">
    <property type="entry name" value="SULFOPYRUVATE DECARBOXYLASE SUBUNIT ALPHA"/>
    <property type="match status" value="1"/>
</dbReference>
<name>A0A347VS89_9HELI</name>
<evidence type="ECO:0000313" key="8">
    <source>
        <dbReference type="Proteomes" id="UP000477070"/>
    </source>
</evidence>
<protein>
    <submittedName>
        <fullName evidence="6">Phosphonopyruvate decarboxylase</fullName>
    </submittedName>
</protein>
<evidence type="ECO:0000256" key="1">
    <source>
        <dbReference type="ARBA" id="ARBA00022793"/>
    </source>
</evidence>
<dbReference type="Gene3D" id="3.40.50.970">
    <property type="match status" value="1"/>
</dbReference>
<keyword evidence="2" id="KW-0456">Lyase</keyword>
<dbReference type="PANTHER" id="PTHR42818:SF1">
    <property type="entry name" value="SULFOPYRUVATE DECARBOXYLASE"/>
    <property type="match status" value="1"/>
</dbReference>
<dbReference type="AlphaFoldDB" id="A0A347VS89"/>
<feature type="domain" description="Thiamine pyrophosphate enzyme TPP-binding" evidence="4">
    <location>
        <begin position="298"/>
        <end position="409"/>
    </location>
</feature>
<reference evidence="6" key="3">
    <citation type="submission" date="2018-04" db="EMBL/GenBank/DDBJ databases">
        <authorList>
            <person name="Sheh A."/>
            <person name="Shen Z."/>
            <person name="Mannion A.J."/>
            <person name="Fox J.G."/>
        </authorList>
    </citation>
    <scope>NUCLEOTIDE SEQUENCE</scope>
    <source>
        <strain evidence="6">MIT 97-6194</strain>
    </source>
</reference>
<keyword evidence="6" id="KW-0670">Pyruvate</keyword>
<feature type="region of interest" description="Disordered" evidence="3">
    <location>
        <begin position="89"/>
        <end position="116"/>
    </location>
</feature>
<dbReference type="InterPro" id="IPR051818">
    <property type="entry name" value="TPP_dependent_decarboxylase"/>
</dbReference>
<evidence type="ECO:0000256" key="2">
    <source>
        <dbReference type="ARBA" id="ARBA00023239"/>
    </source>
</evidence>
<keyword evidence="7" id="KW-1185">Reference proteome</keyword>
<dbReference type="InterPro" id="IPR029061">
    <property type="entry name" value="THDP-binding"/>
</dbReference>
<evidence type="ECO:0000313" key="6">
    <source>
        <dbReference type="EMBL" id="TLD94008.1"/>
    </source>
</evidence>
<dbReference type="Pfam" id="PF02775">
    <property type="entry name" value="TPP_enzyme_C"/>
    <property type="match status" value="1"/>
</dbReference>
<comment type="caution">
    <text evidence="6">The sequence shown here is derived from an EMBL/GenBank/DDBJ whole genome shotgun (WGS) entry which is preliminary data.</text>
</comment>
<sequence length="495" mass="54856">MLDTKKFVNEMFNLGCEYISGVPCSYLSPLINCSINSGKFIMANNEGDAVAIASGVSLCGMGENSSRTQSLRELDFSLCDSTDRLVSAEKSTQPANLTHDTRISTQDSKQTNPPENYRKDADFFGVTLMQNSGLSNALSPLTSLNYTFKIPILGFVSLRGERDSNNINTDEPQHELLGIITDKLLKTCKIKYEILSENMDVALMQLQHAKKILKRRESFFFIVRQGTFSKVGLESKSLESSNIESNIIESKNTKPAQITRLNALESIQKIAKDSILLATTGKCGRELYELGDKANQLYMVGSMGCVSPLGLGISLGTNKKVIAIDGDSALLMRLGSMAANAYYTQKRNNFCHILLDNESHDSTGGQDNLSPFIDFALIAKACGYQHIFVAKNLSEFESYLQMFMESKSIVIARESEAIHKISKKDSKNVDCHDLNSSEFKSRNDNKKSKSPTNHSINKGAFFIYLKITKGSKENLGRPKITPKQVATRLNKFIKT</sequence>
<feature type="compositionally biased region" description="Basic and acidic residues" evidence="3">
    <location>
        <begin position="428"/>
        <end position="447"/>
    </location>
</feature>
<dbReference type="EMBL" id="JRMP02000011">
    <property type="protein sequence ID" value="TLD94008.1"/>
    <property type="molecule type" value="Genomic_DNA"/>
</dbReference>
<reference evidence="5 8" key="4">
    <citation type="submission" date="2019-12" db="EMBL/GenBank/DDBJ databases">
        <title>Multi-Generational Helicobacter saguini Isolates.</title>
        <authorList>
            <person name="Mannion A."/>
            <person name="Shen Z."/>
            <person name="Fox J.G."/>
        </authorList>
    </citation>
    <scope>NUCLEOTIDE SEQUENCE [LARGE SCALE GENOMIC DNA]</scope>
    <source>
        <strain evidence="5">16-048</strain>
        <strain evidence="8">16-048 (F4)</strain>
    </source>
</reference>
<evidence type="ECO:0000313" key="5">
    <source>
        <dbReference type="EMBL" id="MWV69071.1"/>
    </source>
</evidence>
<proteinExistence type="predicted"/>
<reference evidence="6 7" key="2">
    <citation type="journal article" date="2016" name="Infect. Immun.">
        <title>Helicobacter saguini, a Novel Helicobacter Isolated from Cotton-Top Tamarins with Ulcerative Colitis, Has Proinflammatory Properties and Induces Typhlocolitis and Dysplasia in Gnotobiotic IL-10-/- Mice.</title>
        <authorList>
            <person name="Shen Z."/>
            <person name="Mannion A."/>
            <person name="Whary M.T."/>
            <person name="Muthupalani S."/>
            <person name="Sheh A."/>
            <person name="Feng Y."/>
            <person name="Gong G."/>
            <person name="Vandamme P."/>
            <person name="Holcombe H.R."/>
            <person name="Paster B.J."/>
            <person name="Fox J.G."/>
        </authorList>
    </citation>
    <scope>NUCLEOTIDE SEQUENCE [LARGE SCALE GENOMIC DNA]</scope>
    <source>
        <strain evidence="6 7">MIT 97-6194</strain>
    </source>
</reference>
<dbReference type="GO" id="GO:0044281">
    <property type="term" value="P:small molecule metabolic process"/>
    <property type="evidence" value="ECO:0007669"/>
    <property type="project" value="UniProtKB-ARBA"/>
</dbReference>
<reference evidence="6 7" key="1">
    <citation type="journal article" date="2014" name="Genome Announc.">
        <title>Draft genome sequences of eight enterohepatic helicobacter species isolated from both laboratory and wild rodents.</title>
        <authorList>
            <person name="Sheh A."/>
            <person name="Shen Z."/>
            <person name="Fox J.G."/>
        </authorList>
    </citation>
    <scope>NUCLEOTIDE SEQUENCE [LARGE SCALE GENOMIC DNA]</scope>
    <source>
        <strain evidence="6 7">MIT 97-6194</strain>
    </source>
</reference>